<dbReference type="EMBL" id="JACCAU010000001">
    <property type="protein sequence ID" value="NYH18108.1"/>
    <property type="molecule type" value="Genomic_DNA"/>
</dbReference>
<dbReference type="InterPro" id="IPR006530">
    <property type="entry name" value="YD"/>
</dbReference>
<organism evidence="5 6">
    <name type="scientific">Paraburkholderia bryophila</name>
    <dbReference type="NCBI Taxonomy" id="420952"/>
    <lineage>
        <taxon>Bacteria</taxon>
        <taxon>Pseudomonadati</taxon>
        <taxon>Pseudomonadota</taxon>
        <taxon>Betaproteobacteria</taxon>
        <taxon>Burkholderiales</taxon>
        <taxon>Burkholderiaceae</taxon>
        <taxon>Paraburkholderia</taxon>
    </lineage>
</organism>
<keyword evidence="2" id="KW-0732">Signal</keyword>
<feature type="chain" id="PRO_5030916103" evidence="2">
    <location>
        <begin position="33"/>
        <end position="816"/>
    </location>
</feature>
<evidence type="ECO:0000256" key="1">
    <source>
        <dbReference type="ARBA" id="ARBA00022737"/>
    </source>
</evidence>
<name>A0A7Z0B2L7_9BURK</name>
<proteinExistence type="predicted"/>
<dbReference type="PANTHER" id="PTHR32305">
    <property type="match status" value="1"/>
</dbReference>
<evidence type="ECO:0000259" key="4">
    <source>
        <dbReference type="Pfam" id="PF25023"/>
    </source>
</evidence>
<feature type="signal peptide" evidence="2">
    <location>
        <begin position="1"/>
        <end position="32"/>
    </location>
</feature>
<protein>
    <submittedName>
        <fullName evidence="5">YD repeat-containing protein</fullName>
    </submittedName>
</protein>
<comment type="caution">
    <text evidence="5">The sequence shown here is derived from an EMBL/GenBank/DDBJ whole genome shotgun (WGS) entry which is preliminary data.</text>
</comment>
<gene>
    <name evidence="5" type="ORF">GGD41_005336</name>
</gene>
<reference evidence="5 6" key="1">
    <citation type="submission" date="2020-07" db="EMBL/GenBank/DDBJ databases">
        <title>Exploring microbial biodiversity for novel pathways involved in the catabolism of aromatic compounds derived from lignin.</title>
        <authorList>
            <person name="Elkins J."/>
        </authorList>
    </citation>
    <scope>NUCLEOTIDE SEQUENCE [LARGE SCALE GENOMIC DNA]</scope>
    <source>
        <strain evidence="5 6">H2C3B</strain>
    </source>
</reference>
<keyword evidence="1" id="KW-0677">Repeat</keyword>
<dbReference type="Gene3D" id="2.180.10.10">
    <property type="entry name" value="RHS repeat-associated core"/>
    <property type="match status" value="1"/>
</dbReference>
<dbReference type="PANTHER" id="PTHR32305:SF15">
    <property type="entry name" value="PROTEIN RHSA-RELATED"/>
    <property type="match status" value="1"/>
</dbReference>
<feature type="domain" description="DUF6531" evidence="3">
    <location>
        <begin position="94"/>
        <end position="173"/>
    </location>
</feature>
<feature type="domain" description="Teneurin-like YD-shell" evidence="4">
    <location>
        <begin position="209"/>
        <end position="350"/>
    </location>
</feature>
<accession>A0A7Z0B2L7</accession>
<evidence type="ECO:0000313" key="6">
    <source>
        <dbReference type="Proteomes" id="UP000572540"/>
    </source>
</evidence>
<evidence type="ECO:0000256" key="2">
    <source>
        <dbReference type="SAM" id="SignalP"/>
    </source>
</evidence>
<dbReference type="NCBIfam" id="TIGR01643">
    <property type="entry name" value="YD_repeat_2x"/>
    <property type="match status" value="2"/>
</dbReference>
<evidence type="ECO:0000259" key="3">
    <source>
        <dbReference type="Pfam" id="PF20148"/>
    </source>
</evidence>
<evidence type="ECO:0000313" key="5">
    <source>
        <dbReference type="EMBL" id="NYH18108.1"/>
    </source>
</evidence>
<dbReference type="AlphaFoldDB" id="A0A7Z0B2L7"/>
<sequence>MNCFRSPSRGLGMLARLFTCVALLLATFAANADDICFGLYPKSGAIQGDSQCVARAVGNTPVGMATYYCTAQLDLVRAWCSSVPQPEDSCPVADPVHPESGAVTLSTADFISGDDVALQFARSYRSIALVPNASAMGAVWFHSWQRQLWLTNANVGASSTVTAYRENGNPIVFNWSAGTWRTIDFTGLALAQSGSGWTLTNLTNDAVESYSAQGVLLSETTRTGVTRTLTYDNTGLLIAITQHAAGTSANNDLTLRFDYDDRRRLSRLNDPMGGITQYGYDANSNLVSVTWPDNYTRRYVYEDARFKNAITGEIDETGSRIAAWTYDTQGRATSVSHPDTSRNVQFGYNNGSTAVTDSRRTTTLNFSSIGGKLRVTGSNSAAGISNSTWDASGRLLKNTFVSGNAAEYSYDDAGRPIRLVIRNTSGTATTSIRYADATSLHPWMIASPGKFQTLVYDSRGNVTGVSETPTTDTTGEKGFDALKAKASIRAYGRVYDEWNRLSWVSIYDAGVQSAAFRLTRGETGNVLSVIHVGGDLDGFDEASLASARDAAHRAIYGYRPGSGYNTVYDSRGRATVLWLNEYGSPLNGGVYRLLKVRYSYSPNGAVTSRTGTVSINQGPDKPISSDEIDQWVSNIEDGRTPVGPLANLAGLVRSLLRAAPDAIQPICIECIVNPALSWGWAMSSDNDDPFGIVGMAGAIRGAIGGIASQCKPTQLTVEQLIADATGAQNDTGLSKLARAWDKHSGRENDFYPSLTGNIEQKNSSTEQWARSLLENPTTVRNDLSRGGFEYRAPDGTGMRFEADGRFVGVLNPRNPR</sequence>
<dbReference type="InterPro" id="IPR056823">
    <property type="entry name" value="TEN-like_YD-shell"/>
</dbReference>
<dbReference type="Pfam" id="PF25023">
    <property type="entry name" value="TEN_YD-shell"/>
    <property type="match status" value="1"/>
</dbReference>
<dbReference type="Pfam" id="PF20148">
    <property type="entry name" value="DUF6531"/>
    <property type="match status" value="1"/>
</dbReference>
<dbReference type="RefSeq" id="WP_179707158.1">
    <property type="nucleotide sequence ID" value="NZ_JACCAU010000001.1"/>
</dbReference>
<dbReference type="InterPro" id="IPR045351">
    <property type="entry name" value="DUF6531"/>
</dbReference>
<dbReference type="InterPro" id="IPR050708">
    <property type="entry name" value="T6SS_VgrG/RHS"/>
</dbReference>
<dbReference type="Proteomes" id="UP000572540">
    <property type="component" value="Unassembled WGS sequence"/>
</dbReference>